<protein>
    <submittedName>
        <fullName evidence="1">Uncharacterized protein</fullName>
    </submittedName>
</protein>
<organism evidence="1 2">
    <name type="scientific">Lipomyces orientalis</name>
    <dbReference type="NCBI Taxonomy" id="1233043"/>
    <lineage>
        <taxon>Eukaryota</taxon>
        <taxon>Fungi</taxon>
        <taxon>Dikarya</taxon>
        <taxon>Ascomycota</taxon>
        <taxon>Saccharomycotina</taxon>
        <taxon>Lipomycetes</taxon>
        <taxon>Lipomycetales</taxon>
        <taxon>Lipomycetaceae</taxon>
        <taxon>Lipomyces</taxon>
    </lineage>
</organism>
<gene>
    <name evidence="1" type="ORF">V1517DRAFT_98224</name>
</gene>
<evidence type="ECO:0000313" key="1">
    <source>
        <dbReference type="EMBL" id="KAK9323355.1"/>
    </source>
</evidence>
<proteinExistence type="predicted"/>
<name>A0ACC3TRN5_9ASCO</name>
<reference evidence="2" key="1">
    <citation type="journal article" date="2024" name="Front. Bioeng. Biotechnol.">
        <title>Genome-scale model development and genomic sequencing of the oleaginous clade Lipomyces.</title>
        <authorList>
            <person name="Czajka J.J."/>
            <person name="Han Y."/>
            <person name="Kim J."/>
            <person name="Mondo S.J."/>
            <person name="Hofstad B.A."/>
            <person name="Robles A."/>
            <person name="Haridas S."/>
            <person name="Riley R."/>
            <person name="LaButti K."/>
            <person name="Pangilinan J."/>
            <person name="Andreopoulos W."/>
            <person name="Lipzen A."/>
            <person name="Yan J."/>
            <person name="Wang M."/>
            <person name="Ng V."/>
            <person name="Grigoriev I.V."/>
            <person name="Spatafora J.W."/>
            <person name="Magnuson J.K."/>
            <person name="Baker S.E."/>
            <person name="Pomraning K.R."/>
        </authorList>
    </citation>
    <scope>NUCLEOTIDE SEQUENCE [LARGE SCALE GENOMIC DNA]</scope>
    <source>
        <strain evidence="2">CBS 10300</strain>
    </source>
</reference>
<dbReference type="EMBL" id="MU970062">
    <property type="protein sequence ID" value="KAK9323355.1"/>
    <property type="molecule type" value="Genomic_DNA"/>
</dbReference>
<keyword evidence="2" id="KW-1185">Reference proteome</keyword>
<evidence type="ECO:0000313" key="2">
    <source>
        <dbReference type="Proteomes" id="UP001489719"/>
    </source>
</evidence>
<sequence>MNGAPRPVTNHTAGTWKDAFSLSHRQVFANSLVESLKKIPIGGPPERIVKYAQQTENNAFETAQSREEYFAIMRERMEYVRNTVDRRRNAALNNGQVQVSQGQAQAPQHPPQPPQPPQQPIPPQQQTQFVTQQRPPEDMFNTVPMNQQPHQSNPLSQFQQQPSQAQPPQATGPVSVPNVSGNQPQYNAAYQNALRQLMSQQQQQQHQQQQNQQQGRNIPLNMQGQQGQSGILSQATPALQQNHQNPRNAAILSMIQQQQARLQAQQGNVPTQQQQHANQQLAQQTRQRLVQNGGRNNPAGLQAMLQLLQQQQQRQQQAPQQQQQDQVTQQMQQSPQQPQDSQTSTSMQQVRSATGQITNDVNTPNNYAPIQQAQMQMFRKLVQAQKQQQHQSAVAGQMQQPRRIGQMMNSTAQQQPIMTQRDQQLSGTHPQQQELQQEQDAQQSQQHPPQQESQQPQIMQPNGPPQRAAIAQNAGRPATNVLQTEQGQPPSHPQLTQQQLDATVKNYVLKSKIPQALLKMMPFLPPEVNTWTEIYNLMKSNSIPGDALPIIRNVHAQNEQLVRNLFTKQGHQAQRLANDSQASLQGGHLPMHMPGVIQVSDDAKSSPVMMNQQPTNQRPGAPGPKIDGSPSSSRMTVQQHQMSQGSQPQQFPMNQQASMTIPHQYSGQNTTHVMANINMTQQQQAQMTYNNILTQSPQRKQTTPIIQPSQMPPHHQPQHQWMMDTQQTTQQASAQQQVQQPLQGNIPLQNGAGQVELEGASNSQKPPYGPEQQEQDRARIRELYEEVSRSRTKQLPVELLPEDQTKTQEMILQLQEACRQMDRLIHWAHANFHNDSVTKRLIAMQFAYRDQFEVLNRGIFYFTPESIAKFRVELSKFFNYVRRHHQLKQSNGGASLPMNMGMPVQQSASGSHVLMPHQQTVAQVPPQDRIQQGQQVQMPPGRQPQQPINSTMSHQGGQQMTFEPNLTSAAQRQKGNATSTPTTTSAVPPQQRSTQQQMMSQPRQAIAPGSFPAQQFVPQSMPGSAMPVSAPIPASTPRQPSRRNQKAPAAGAAQAQAVVAAGNGVTQTTAKQFSNLPGQAPIIIPQPQMGKSETPSIAVGPSPVISSAASPQGVHTPMAHFDPAQLKVPQSRKRSLAGTTSGKSNESSPVIDSEPPLKKEKTEPKAAAKGKQTAAQVKAAAAAQALALAAENANAKQRVAAEEIAAKRRELAVKDPLGYALQAVADICGVDPQTGKDVEGPDSSRTGILSQVKVMYSELLHAIC</sequence>
<accession>A0ACC3TRN5</accession>
<comment type="caution">
    <text evidence="1">The sequence shown here is derived from an EMBL/GenBank/DDBJ whole genome shotgun (WGS) entry which is preliminary data.</text>
</comment>
<dbReference type="Proteomes" id="UP001489719">
    <property type="component" value="Unassembled WGS sequence"/>
</dbReference>